<protein>
    <submittedName>
        <fullName evidence="2">Uncharacterized protein</fullName>
    </submittedName>
</protein>
<name>A0A8X6YKZ7_9ARAC</name>
<dbReference type="EMBL" id="BMAV01020654">
    <property type="protein sequence ID" value="GFY74288.1"/>
    <property type="molecule type" value="Genomic_DNA"/>
</dbReference>
<keyword evidence="3" id="KW-1185">Reference proteome</keyword>
<accession>A0A8X6YKZ7</accession>
<sequence length="104" mass="12139">MSWINPVKKLSWNLDLRWAMTALRITSTVSVFLTSPNCPLCKKDVVMDREPFVGMLDSERRLHGEKILDWQTFADRTLTFFLLYIFVCFLSYCKSLSFSYAIGN</sequence>
<keyword evidence="1" id="KW-0472">Membrane</keyword>
<keyword evidence="1" id="KW-0812">Transmembrane</keyword>
<organism evidence="2 3">
    <name type="scientific">Trichonephila inaurata madagascariensis</name>
    <dbReference type="NCBI Taxonomy" id="2747483"/>
    <lineage>
        <taxon>Eukaryota</taxon>
        <taxon>Metazoa</taxon>
        <taxon>Ecdysozoa</taxon>
        <taxon>Arthropoda</taxon>
        <taxon>Chelicerata</taxon>
        <taxon>Arachnida</taxon>
        <taxon>Araneae</taxon>
        <taxon>Araneomorphae</taxon>
        <taxon>Entelegynae</taxon>
        <taxon>Araneoidea</taxon>
        <taxon>Nephilidae</taxon>
        <taxon>Trichonephila</taxon>
        <taxon>Trichonephila inaurata</taxon>
    </lineage>
</organism>
<feature type="transmembrane region" description="Helical" evidence="1">
    <location>
        <begin position="81"/>
        <end position="102"/>
    </location>
</feature>
<gene>
    <name evidence="2" type="ORF">TNIN_370241</name>
</gene>
<dbReference type="AlphaFoldDB" id="A0A8X6YKZ7"/>
<keyword evidence="1" id="KW-1133">Transmembrane helix</keyword>
<reference evidence="2" key="1">
    <citation type="submission" date="2020-08" db="EMBL/GenBank/DDBJ databases">
        <title>Multicomponent nature underlies the extraordinary mechanical properties of spider dragline silk.</title>
        <authorList>
            <person name="Kono N."/>
            <person name="Nakamura H."/>
            <person name="Mori M."/>
            <person name="Yoshida Y."/>
            <person name="Ohtoshi R."/>
            <person name="Malay A.D."/>
            <person name="Moran D.A.P."/>
            <person name="Tomita M."/>
            <person name="Numata K."/>
            <person name="Arakawa K."/>
        </authorList>
    </citation>
    <scope>NUCLEOTIDE SEQUENCE</scope>
</reference>
<proteinExistence type="predicted"/>
<dbReference type="Proteomes" id="UP000886998">
    <property type="component" value="Unassembled WGS sequence"/>
</dbReference>
<comment type="caution">
    <text evidence="2">The sequence shown here is derived from an EMBL/GenBank/DDBJ whole genome shotgun (WGS) entry which is preliminary data.</text>
</comment>
<evidence type="ECO:0000256" key="1">
    <source>
        <dbReference type="SAM" id="Phobius"/>
    </source>
</evidence>
<evidence type="ECO:0000313" key="2">
    <source>
        <dbReference type="EMBL" id="GFY74288.1"/>
    </source>
</evidence>
<evidence type="ECO:0000313" key="3">
    <source>
        <dbReference type="Proteomes" id="UP000886998"/>
    </source>
</evidence>